<evidence type="ECO:0000256" key="7">
    <source>
        <dbReference type="PROSITE-ProRule" id="PRU01050"/>
    </source>
</evidence>
<dbReference type="InterPro" id="IPR027417">
    <property type="entry name" value="P-loop_NTPase"/>
</dbReference>
<dbReference type="AlphaFoldDB" id="A0AAW3ZWE3"/>
<evidence type="ECO:0000256" key="5">
    <source>
        <dbReference type="ARBA" id="ARBA00023134"/>
    </source>
</evidence>
<reference evidence="12 13" key="1">
    <citation type="submission" date="2015-08" db="EMBL/GenBank/DDBJ databases">
        <title>Comparative genomics of the Campylobacter concisus group.</title>
        <authorList>
            <person name="Yee E."/>
            <person name="Chapman M.H."/>
            <person name="Huynh S."/>
            <person name="Bono J.L."/>
            <person name="On S.L."/>
            <person name="St Leger J."/>
            <person name="Foster G."/>
            <person name="Parker C.T."/>
            <person name="Miller W.G."/>
        </authorList>
    </citation>
    <scope>NUCLEOTIDE SEQUENCE [LARGE SCALE GENOMIC DNA]</scope>
    <source>
        <strain evidence="12 13">RM9337</strain>
    </source>
</reference>
<feature type="region of interest" description="G1" evidence="7">
    <location>
        <begin position="10"/>
        <end position="17"/>
    </location>
</feature>
<feature type="domain" description="Era-type G" evidence="10">
    <location>
        <begin position="2"/>
        <end position="167"/>
    </location>
</feature>
<reference evidence="11 14" key="2">
    <citation type="submission" date="2020-10" db="EMBL/GenBank/DDBJ databases">
        <title>Campylobacter californiensis sp. nov. isolated from cattle and feral swine in California.</title>
        <authorList>
            <person name="Miller W.G."/>
        </authorList>
    </citation>
    <scope>NUCLEOTIDE SEQUENCE [LARGE SCALE GENOMIC DNA]</scope>
    <source>
        <strain evidence="11 14">RM12919</strain>
    </source>
</reference>
<evidence type="ECO:0000256" key="3">
    <source>
        <dbReference type="ARBA" id="ARBA00022741"/>
    </source>
</evidence>
<proteinExistence type="inferred from homology"/>
<keyword evidence="5 6" id="KW-0342">GTP-binding</keyword>
<dbReference type="NCBIfam" id="TIGR00436">
    <property type="entry name" value="era"/>
    <property type="match status" value="1"/>
</dbReference>
<evidence type="ECO:0000259" key="9">
    <source>
        <dbReference type="PROSITE" id="PS50823"/>
    </source>
</evidence>
<dbReference type="CDD" id="cd22534">
    <property type="entry name" value="KH-II_Era"/>
    <property type="match status" value="1"/>
</dbReference>
<comment type="subcellular location">
    <subcellularLocation>
        <location evidence="6">Cytoplasm</location>
    </subcellularLocation>
    <subcellularLocation>
        <location evidence="6">Cell membrane</location>
        <topology evidence="6">Peripheral membrane protein</topology>
    </subcellularLocation>
</comment>
<protein>
    <recommendedName>
        <fullName evidence="2 6">GTPase Era</fullName>
    </recommendedName>
</protein>
<keyword evidence="6" id="KW-1003">Cell membrane</keyword>
<comment type="caution">
    <text evidence="12">The sequence shown here is derived from an EMBL/GenBank/DDBJ whole genome shotgun (WGS) entry which is preliminary data.</text>
</comment>
<keyword evidence="6" id="KW-0472">Membrane</keyword>
<comment type="subunit">
    <text evidence="6">Monomer.</text>
</comment>
<sequence length="289" mass="32942">MKSGFVSIIGRTNAGKSSMLNALLNEKIAIVSHKQNATRRKISGIVMNGDDQIIFTDTPGLHKSEKLMNKLMVNEAIKAMGDCDALVFIASIHDDLSDYQTFLALNPTKPHIVVLSKVDEVNNQKVLQKMSQYQPYASHFSALLPFSTKQQTYKKPLLDEICKLLPEHEYFYDPEFITNTNEKEIFKDFILEAIYENLSDEIPYSSDVLIDKVKEKDDITEIYATIITEREIHKSMIIGKNGETIKRIGINARKLISNLTGRKIFIKIVVLVKKGWSKDEKILKKINNY</sequence>
<accession>A0AAW3ZWE3</accession>
<feature type="binding site" evidence="6">
    <location>
        <begin position="10"/>
        <end position="17"/>
    </location>
    <ligand>
        <name>GTP</name>
        <dbReference type="ChEBI" id="CHEBI:37565"/>
    </ligand>
</feature>
<comment type="function">
    <text evidence="6">An essential GTPase that binds both GDP and GTP, with rapid nucleotide exchange. Plays a role in 16S rRNA processing and 30S ribosomal subunit biogenesis and possibly also in cell cycle regulation and energy metabolism.</text>
</comment>
<feature type="region of interest" description="G5" evidence="7">
    <location>
        <begin position="146"/>
        <end position="148"/>
    </location>
</feature>
<dbReference type="GO" id="GO:0070181">
    <property type="term" value="F:small ribosomal subunit rRNA binding"/>
    <property type="evidence" value="ECO:0007669"/>
    <property type="project" value="UniProtKB-UniRule"/>
</dbReference>
<dbReference type="GO" id="GO:0005829">
    <property type="term" value="C:cytosol"/>
    <property type="evidence" value="ECO:0007669"/>
    <property type="project" value="TreeGrafter"/>
</dbReference>
<dbReference type="InterPro" id="IPR009019">
    <property type="entry name" value="KH_sf_prok-type"/>
</dbReference>
<dbReference type="NCBIfam" id="NF000908">
    <property type="entry name" value="PRK00089.1"/>
    <property type="match status" value="1"/>
</dbReference>
<evidence type="ECO:0000259" key="10">
    <source>
        <dbReference type="PROSITE" id="PS51713"/>
    </source>
</evidence>
<dbReference type="Gene3D" id="3.30.300.20">
    <property type="match status" value="1"/>
</dbReference>
<feature type="binding site" evidence="6">
    <location>
        <begin position="116"/>
        <end position="119"/>
    </location>
    <ligand>
        <name>GTP</name>
        <dbReference type="ChEBI" id="CHEBI:37565"/>
    </ligand>
</feature>
<feature type="region of interest" description="G4" evidence="7">
    <location>
        <begin position="116"/>
        <end position="119"/>
    </location>
</feature>
<dbReference type="SUPFAM" id="SSF54814">
    <property type="entry name" value="Prokaryotic type KH domain (KH-domain type II)"/>
    <property type="match status" value="1"/>
</dbReference>
<dbReference type="GO" id="GO:0005886">
    <property type="term" value="C:plasma membrane"/>
    <property type="evidence" value="ECO:0007669"/>
    <property type="project" value="UniProtKB-SubCell"/>
</dbReference>
<dbReference type="PROSITE" id="PS50823">
    <property type="entry name" value="KH_TYPE_2"/>
    <property type="match status" value="1"/>
</dbReference>
<feature type="region of interest" description="G2" evidence="7">
    <location>
        <begin position="36"/>
        <end position="40"/>
    </location>
</feature>
<dbReference type="InterPro" id="IPR005662">
    <property type="entry name" value="GTPase_Era-like"/>
</dbReference>
<feature type="binding site" evidence="6">
    <location>
        <begin position="57"/>
        <end position="61"/>
    </location>
    <ligand>
        <name>GTP</name>
        <dbReference type="ChEBI" id="CHEBI:37565"/>
    </ligand>
</feature>
<evidence type="ECO:0000256" key="6">
    <source>
        <dbReference type="HAMAP-Rule" id="MF_00367"/>
    </source>
</evidence>
<keyword evidence="6" id="KW-0699">rRNA-binding</keyword>
<feature type="domain" description="KH type-2" evidence="9">
    <location>
        <begin position="194"/>
        <end position="272"/>
    </location>
</feature>
<evidence type="ECO:0000313" key="14">
    <source>
        <dbReference type="Proteomes" id="UP001318760"/>
    </source>
</evidence>
<dbReference type="PANTHER" id="PTHR42698">
    <property type="entry name" value="GTPASE ERA"/>
    <property type="match status" value="1"/>
</dbReference>
<dbReference type="GO" id="GO:0005525">
    <property type="term" value="F:GTP binding"/>
    <property type="evidence" value="ECO:0007669"/>
    <property type="project" value="UniProtKB-UniRule"/>
</dbReference>
<dbReference type="GO" id="GO:0003924">
    <property type="term" value="F:GTPase activity"/>
    <property type="evidence" value="ECO:0007669"/>
    <property type="project" value="UniProtKB-UniRule"/>
</dbReference>
<dbReference type="Gene3D" id="3.40.50.300">
    <property type="entry name" value="P-loop containing nucleotide triphosphate hydrolases"/>
    <property type="match status" value="1"/>
</dbReference>
<comment type="similarity">
    <text evidence="1 6 7 8">Belongs to the TRAFAC class TrmE-Era-EngA-EngB-Septin-like GTPase superfamily. Era GTPase family.</text>
</comment>
<keyword evidence="4 6" id="KW-0694">RNA-binding</keyword>
<evidence type="ECO:0000313" key="11">
    <source>
        <dbReference type="EMBL" id="MBE2986035.1"/>
    </source>
</evidence>
<keyword evidence="6" id="KW-0690">Ribosome biogenesis</keyword>
<dbReference type="InterPro" id="IPR004044">
    <property type="entry name" value="KH_dom_type_2"/>
</dbReference>
<dbReference type="Pfam" id="PF01926">
    <property type="entry name" value="MMR_HSR1"/>
    <property type="match status" value="1"/>
</dbReference>
<keyword evidence="13" id="KW-1185">Reference proteome</keyword>
<dbReference type="Proteomes" id="UP001318760">
    <property type="component" value="Unassembled WGS sequence"/>
</dbReference>
<dbReference type="EMBL" id="JADBHS010000003">
    <property type="protein sequence ID" value="MBE2986035.1"/>
    <property type="molecule type" value="Genomic_DNA"/>
</dbReference>
<evidence type="ECO:0000256" key="1">
    <source>
        <dbReference type="ARBA" id="ARBA00007921"/>
    </source>
</evidence>
<dbReference type="PROSITE" id="PS51713">
    <property type="entry name" value="G_ERA"/>
    <property type="match status" value="1"/>
</dbReference>
<dbReference type="HAMAP" id="MF_00367">
    <property type="entry name" value="GTPase_Era"/>
    <property type="match status" value="1"/>
</dbReference>
<dbReference type="EMBL" id="LIWG01000004">
    <property type="protein sequence ID" value="MBE3608054.1"/>
    <property type="molecule type" value="Genomic_DNA"/>
</dbReference>
<feature type="region of interest" description="G3" evidence="7">
    <location>
        <begin position="57"/>
        <end position="60"/>
    </location>
</feature>
<keyword evidence="3 6" id="KW-0547">Nucleotide-binding</keyword>
<dbReference type="Proteomes" id="UP000650616">
    <property type="component" value="Unassembled WGS sequence"/>
</dbReference>
<name>A0AAW3ZWE3_9BACT</name>
<dbReference type="RefSeq" id="WP_170016148.1">
    <property type="nucleotide sequence ID" value="NZ_CP012545.1"/>
</dbReference>
<dbReference type="Pfam" id="PF07650">
    <property type="entry name" value="KH_2"/>
    <property type="match status" value="1"/>
</dbReference>
<dbReference type="GO" id="GO:0043024">
    <property type="term" value="F:ribosomal small subunit binding"/>
    <property type="evidence" value="ECO:0007669"/>
    <property type="project" value="TreeGrafter"/>
</dbReference>
<dbReference type="PANTHER" id="PTHR42698:SF1">
    <property type="entry name" value="GTPASE ERA, MITOCHONDRIAL"/>
    <property type="match status" value="1"/>
</dbReference>
<dbReference type="NCBIfam" id="TIGR00231">
    <property type="entry name" value="small_GTP"/>
    <property type="match status" value="1"/>
</dbReference>
<keyword evidence="6" id="KW-0963">Cytoplasm</keyword>
<dbReference type="InterPro" id="IPR030388">
    <property type="entry name" value="G_ERA_dom"/>
</dbReference>
<evidence type="ECO:0000256" key="8">
    <source>
        <dbReference type="RuleBase" id="RU003761"/>
    </source>
</evidence>
<organism evidence="12 13">
    <name type="scientific">Campylobacter californiensis</name>
    <dbReference type="NCBI Taxonomy" id="1032243"/>
    <lineage>
        <taxon>Bacteria</taxon>
        <taxon>Pseudomonadati</taxon>
        <taxon>Campylobacterota</taxon>
        <taxon>Epsilonproteobacteria</taxon>
        <taxon>Campylobacterales</taxon>
        <taxon>Campylobacteraceae</taxon>
        <taxon>Campylobacter</taxon>
    </lineage>
</organism>
<dbReference type="InterPro" id="IPR006073">
    <property type="entry name" value="GTP-bd"/>
</dbReference>
<evidence type="ECO:0000256" key="2">
    <source>
        <dbReference type="ARBA" id="ARBA00020484"/>
    </source>
</evidence>
<evidence type="ECO:0000313" key="13">
    <source>
        <dbReference type="Proteomes" id="UP000650616"/>
    </source>
</evidence>
<dbReference type="SUPFAM" id="SSF52540">
    <property type="entry name" value="P-loop containing nucleoside triphosphate hydrolases"/>
    <property type="match status" value="1"/>
</dbReference>
<evidence type="ECO:0000256" key="4">
    <source>
        <dbReference type="ARBA" id="ARBA00022884"/>
    </source>
</evidence>
<dbReference type="GO" id="GO:0000028">
    <property type="term" value="P:ribosomal small subunit assembly"/>
    <property type="evidence" value="ECO:0007669"/>
    <property type="project" value="TreeGrafter"/>
</dbReference>
<dbReference type="InterPro" id="IPR015946">
    <property type="entry name" value="KH_dom-like_a/b"/>
</dbReference>
<evidence type="ECO:0000313" key="12">
    <source>
        <dbReference type="EMBL" id="MBE3608054.1"/>
    </source>
</evidence>
<dbReference type="InterPro" id="IPR005225">
    <property type="entry name" value="Small_GTP-bd"/>
</dbReference>
<dbReference type="CDD" id="cd04163">
    <property type="entry name" value="Era"/>
    <property type="match status" value="1"/>
</dbReference>
<gene>
    <name evidence="6 12" type="primary">era</name>
    <name evidence="11" type="ORF">CCAL12919_02650</name>
    <name evidence="12" type="ORF">CCAL9337_04840</name>
</gene>